<dbReference type="OrthoDB" id="3938544at2759"/>
<feature type="compositionally biased region" description="Basic and acidic residues" evidence="1">
    <location>
        <begin position="23"/>
        <end position="38"/>
    </location>
</feature>
<feature type="region of interest" description="Disordered" evidence="1">
    <location>
        <begin position="1"/>
        <end position="38"/>
    </location>
</feature>
<dbReference type="AlphaFoldDB" id="A0A9P7B0B4"/>
<protein>
    <submittedName>
        <fullName evidence="2">Uncharacterized protein</fullName>
    </submittedName>
</protein>
<evidence type="ECO:0000313" key="2">
    <source>
        <dbReference type="EMBL" id="KAG0652047.1"/>
    </source>
</evidence>
<evidence type="ECO:0000313" key="3">
    <source>
        <dbReference type="Proteomes" id="UP000785200"/>
    </source>
</evidence>
<organism evidence="2 3">
    <name type="scientific">Hyphodiscus hymeniophilus</name>
    <dbReference type="NCBI Taxonomy" id="353542"/>
    <lineage>
        <taxon>Eukaryota</taxon>
        <taxon>Fungi</taxon>
        <taxon>Dikarya</taxon>
        <taxon>Ascomycota</taxon>
        <taxon>Pezizomycotina</taxon>
        <taxon>Leotiomycetes</taxon>
        <taxon>Helotiales</taxon>
        <taxon>Hyphodiscaceae</taxon>
        <taxon>Hyphodiscus</taxon>
    </lineage>
</organism>
<accession>A0A9P7B0B4</accession>
<reference evidence="2" key="1">
    <citation type="submission" date="2019-07" db="EMBL/GenBank/DDBJ databases">
        <title>Hyphodiscus hymeniophilus genome sequencing and assembly.</title>
        <authorList>
            <person name="Kramer G."/>
            <person name="Nodwell J."/>
        </authorList>
    </citation>
    <scope>NUCLEOTIDE SEQUENCE</scope>
    <source>
        <strain evidence="2">ATCC 34498</strain>
    </source>
</reference>
<comment type="caution">
    <text evidence="2">The sequence shown here is derived from an EMBL/GenBank/DDBJ whole genome shotgun (WGS) entry which is preliminary data.</text>
</comment>
<sequence length="125" mass="14733">MDMEDEDGGLFNIELSSDESVSESEKTPRDFQSEEDFQRQRREWKVKIEEGEIWKALKLPVDDPTKPESQMILHAIEELYFFRRYEEARQLSNDVLKGKLNGEFRGVLEKYRAKCEAQLISATKQ</sequence>
<dbReference type="EMBL" id="VNKQ01000003">
    <property type="protein sequence ID" value="KAG0652047.1"/>
    <property type="molecule type" value="Genomic_DNA"/>
</dbReference>
<keyword evidence="3" id="KW-1185">Reference proteome</keyword>
<name>A0A9P7B0B4_9HELO</name>
<proteinExistence type="predicted"/>
<evidence type="ECO:0000256" key="1">
    <source>
        <dbReference type="SAM" id="MobiDB-lite"/>
    </source>
</evidence>
<dbReference type="Proteomes" id="UP000785200">
    <property type="component" value="Unassembled WGS sequence"/>
</dbReference>
<gene>
    <name evidence="2" type="ORF">D0Z07_1054</name>
</gene>